<organism evidence="2 3">
    <name type="scientific">Arabidopsis thaliana</name>
    <name type="common">Mouse-ear cress</name>
    <dbReference type="NCBI Taxonomy" id="3702"/>
    <lineage>
        <taxon>Eukaryota</taxon>
        <taxon>Viridiplantae</taxon>
        <taxon>Streptophyta</taxon>
        <taxon>Embryophyta</taxon>
        <taxon>Tracheophyta</taxon>
        <taxon>Spermatophyta</taxon>
        <taxon>Magnoliopsida</taxon>
        <taxon>eudicotyledons</taxon>
        <taxon>Gunneridae</taxon>
        <taxon>Pentapetalae</taxon>
        <taxon>rosids</taxon>
        <taxon>malvids</taxon>
        <taxon>Brassicales</taxon>
        <taxon>Brassicaceae</taxon>
        <taxon>Camelineae</taxon>
        <taxon>Arabidopsis</taxon>
    </lineage>
</organism>
<protein>
    <submittedName>
        <fullName evidence="2">Defensin-like (DEFL) family protein</fullName>
    </submittedName>
</protein>
<proteinExistence type="predicted"/>
<dbReference type="Araport" id="AT1G13609"/>
<reference evidence="2 3" key="1">
    <citation type="journal article" date="2000" name="Nature">
        <title>Sequence and analysis of chromosome 1 of the plant Arabidopsis thaliana.</title>
        <authorList>
            <person name="Theologis A."/>
            <person name="Ecker J.R."/>
            <person name="Palm C.J."/>
            <person name="Federspiel N.A."/>
            <person name="Kaul S."/>
            <person name="White O."/>
            <person name="Alonso J."/>
            <person name="Altafi H."/>
            <person name="Araujo R."/>
            <person name="Bowman C.L."/>
            <person name="Brooks S.Y."/>
            <person name="Buehler E."/>
            <person name="Chan A."/>
            <person name="Chao Q."/>
            <person name="Chen H."/>
            <person name="Cheuk R.F."/>
            <person name="Chin C.W."/>
            <person name="Chung M.K."/>
            <person name="Conn L."/>
            <person name="Conway A.B."/>
            <person name="Conway A.R."/>
            <person name="Creasy T.H."/>
            <person name="Dewar K."/>
            <person name="Dunn P."/>
            <person name="Etgu P."/>
            <person name="Feldblyum T.V."/>
            <person name="Feng J."/>
            <person name="Fong B."/>
            <person name="Fujii C.Y."/>
            <person name="Gill J.E."/>
            <person name="Goldsmith A.D."/>
            <person name="Haas B."/>
            <person name="Hansen N.F."/>
            <person name="Hughes B."/>
            <person name="Huizar L."/>
            <person name="Hunter J.L."/>
            <person name="Jenkins J."/>
            <person name="Johnson-Hopson C."/>
            <person name="Khan S."/>
            <person name="Khaykin E."/>
            <person name="Kim C.J."/>
            <person name="Koo H.L."/>
            <person name="Kremenetskaia I."/>
            <person name="Kurtz D.B."/>
            <person name="Kwan A."/>
            <person name="Lam B."/>
            <person name="Langin-Hooper S."/>
            <person name="Lee A."/>
            <person name="Lee J.M."/>
            <person name="Lenz C.A."/>
            <person name="Li J.H."/>
            <person name="Li Y."/>
            <person name="Lin X."/>
            <person name="Liu S.X."/>
            <person name="Liu Z.A."/>
            <person name="Luros J.S."/>
            <person name="Maiti R."/>
            <person name="Marziali A."/>
            <person name="Militscher J."/>
            <person name="Miranda M."/>
            <person name="Nguyen M."/>
            <person name="Nierman W.C."/>
            <person name="Osborne B.I."/>
            <person name="Pai G."/>
            <person name="Peterson J."/>
            <person name="Pham P.K."/>
            <person name="Rizzo M."/>
            <person name="Rooney T."/>
            <person name="Rowley D."/>
            <person name="Sakano H."/>
            <person name="Salzberg S.L."/>
            <person name="Schwartz J.R."/>
            <person name="Shinn P."/>
            <person name="Southwick A.M."/>
            <person name="Sun H."/>
            <person name="Tallon L.J."/>
            <person name="Tambunga G."/>
            <person name="Toriumi M.J."/>
            <person name="Town C.D."/>
            <person name="Utterback T."/>
            <person name="Van Aken S."/>
            <person name="Vaysberg M."/>
            <person name="Vysotskaia V.S."/>
            <person name="Walker M."/>
            <person name="Wu D."/>
            <person name="Yu G."/>
            <person name="Fraser C.M."/>
            <person name="Venter J.C."/>
            <person name="Davis R.W."/>
        </authorList>
    </citation>
    <scope>NUCLEOTIDE SEQUENCE [LARGE SCALE GENOMIC DNA]</scope>
    <source>
        <strain evidence="3">cv. Columbia</strain>
    </source>
</reference>
<dbReference type="OrthoDB" id="1039495at2759"/>
<dbReference type="TAIR" id="AT1G13609"/>
<sequence>MNNLRVIIVLIELFSFFFSQFQSLQRKWGRVRSQSHLDAKRKQNA</sequence>
<dbReference type="RefSeq" id="NP_001184986.1">
    <property type="nucleotide sequence ID" value="NM_001198057.1"/>
</dbReference>
<accession>F4HQW0</accession>
<dbReference type="GeneID" id="3766721"/>
<dbReference type="ExpressionAtlas" id="F4HQW0">
    <property type="expression patterns" value="baseline and differential"/>
</dbReference>
<reference evidence="3" key="2">
    <citation type="journal article" date="2017" name="Plant J.">
        <title>Araport11: a complete reannotation of the Arabidopsis thaliana reference genome.</title>
        <authorList>
            <person name="Cheng C.Y."/>
            <person name="Krishnakumar V."/>
            <person name="Chan A.P."/>
            <person name="Thibaud-Nissen F."/>
            <person name="Schobel S."/>
            <person name="Town C.D."/>
        </authorList>
    </citation>
    <scope>GENOME REANNOTATION</scope>
    <source>
        <strain evidence="3">cv. Columbia</strain>
    </source>
</reference>
<evidence type="ECO:0000313" key="2">
    <source>
        <dbReference type="EMBL" id="AEE29045.1"/>
    </source>
</evidence>
<name>F4HQW0_ARATH</name>
<keyword evidence="3" id="KW-1185">Reference proteome</keyword>
<dbReference type="Proteomes" id="UP000006548">
    <property type="component" value="Chromosome 1"/>
</dbReference>
<dbReference type="AlphaFoldDB" id="F4HQW0"/>
<dbReference type="SMR" id="F4HQW0"/>
<evidence type="ECO:0000313" key="3">
    <source>
        <dbReference type="Proteomes" id="UP000006548"/>
    </source>
</evidence>
<evidence type="ECO:0000313" key="1">
    <source>
        <dbReference type="Araport" id="AT1G13609"/>
    </source>
</evidence>
<gene>
    <name evidence="1 2" type="ordered locus">At1g13609</name>
</gene>
<dbReference type="HOGENOM" id="CLU_3208290_0_0_1"/>
<dbReference type="EMBL" id="CP002684">
    <property type="protein sequence ID" value="AEE29045.1"/>
    <property type="molecule type" value="Genomic_DNA"/>
</dbReference>